<organism evidence="1 2">
    <name type="scientific">Babjeviella inositovora NRRL Y-12698</name>
    <dbReference type="NCBI Taxonomy" id="984486"/>
    <lineage>
        <taxon>Eukaryota</taxon>
        <taxon>Fungi</taxon>
        <taxon>Dikarya</taxon>
        <taxon>Ascomycota</taxon>
        <taxon>Saccharomycotina</taxon>
        <taxon>Pichiomycetes</taxon>
        <taxon>Serinales incertae sedis</taxon>
        <taxon>Babjeviella</taxon>
    </lineage>
</organism>
<accession>A0A1E3QRL0</accession>
<dbReference type="RefSeq" id="XP_018985674.1">
    <property type="nucleotide sequence ID" value="XM_019127059.1"/>
</dbReference>
<dbReference type="EMBL" id="KV454430">
    <property type="protein sequence ID" value="ODQ80346.1"/>
    <property type="molecule type" value="Genomic_DNA"/>
</dbReference>
<keyword evidence="2" id="KW-1185">Reference proteome</keyword>
<name>A0A1E3QRL0_9ASCO</name>
<reference evidence="2" key="1">
    <citation type="submission" date="2016-05" db="EMBL/GenBank/DDBJ databases">
        <title>Comparative genomics of biotechnologically important yeasts.</title>
        <authorList>
            <consortium name="DOE Joint Genome Institute"/>
            <person name="Riley R."/>
            <person name="Haridas S."/>
            <person name="Wolfe K.H."/>
            <person name="Lopes M.R."/>
            <person name="Hittinger C.T."/>
            <person name="Goker M."/>
            <person name="Salamov A."/>
            <person name="Wisecaver J."/>
            <person name="Long T.M."/>
            <person name="Aerts A.L."/>
            <person name="Barry K."/>
            <person name="Choi C."/>
            <person name="Clum A."/>
            <person name="Coughlan A.Y."/>
            <person name="Deshpande S."/>
            <person name="Douglass A.P."/>
            <person name="Hanson S.J."/>
            <person name="Klenk H.-P."/>
            <person name="Labutti K."/>
            <person name="Lapidus A."/>
            <person name="Lindquist E."/>
            <person name="Lipzen A."/>
            <person name="Meier-Kolthoff J.P."/>
            <person name="Ohm R.A."/>
            <person name="Otillar R.P."/>
            <person name="Pangilinan J."/>
            <person name="Peng Y."/>
            <person name="Rokas A."/>
            <person name="Rosa C.A."/>
            <person name="Scheuner C."/>
            <person name="Sibirny A.A."/>
            <person name="Slot J.C."/>
            <person name="Stielow J.B."/>
            <person name="Sun H."/>
            <person name="Kurtzman C.P."/>
            <person name="Blackwell M."/>
            <person name="Grigoriev I.V."/>
            <person name="Jeffries T.W."/>
        </authorList>
    </citation>
    <scope>NUCLEOTIDE SEQUENCE [LARGE SCALE GENOMIC DNA]</scope>
    <source>
        <strain evidence="2">NRRL Y-12698</strain>
    </source>
</reference>
<gene>
    <name evidence="1" type="ORF">BABINDRAFT_132164</name>
</gene>
<sequence>METSSDLVRRSTLHEAQRGRCMSRDLAELGIRQQIWQSQRRLGYTPGPKCIFRKPKTEHTVLRAWFAGKYYPTWKTIHTSAFRGWKNCPKTPRKMLEKLSEMATNKL</sequence>
<proteinExistence type="predicted"/>
<dbReference type="Proteomes" id="UP000094336">
    <property type="component" value="Unassembled WGS sequence"/>
</dbReference>
<evidence type="ECO:0000313" key="2">
    <source>
        <dbReference type="Proteomes" id="UP000094336"/>
    </source>
</evidence>
<dbReference type="AlphaFoldDB" id="A0A1E3QRL0"/>
<protein>
    <submittedName>
        <fullName evidence="1">Uncharacterized protein</fullName>
    </submittedName>
</protein>
<evidence type="ECO:0000313" key="1">
    <source>
        <dbReference type="EMBL" id="ODQ80346.1"/>
    </source>
</evidence>
<dbReference type="GeneID" id="30144912"/>